<dbReference type="GeneID" id="17300566"/>
<dbReference type="STRING" id="905079.L1J709"/>
<gene>
    <name evidence="3" type="ORF">GUITHDRAFT_110007</name>
</gene>
<name>L1J709_GUITC</name>
<dbReference type="AlphaFoldDB" id="L1J709"/>
<reference evidence="5" key="2">
    <citation type="submission" date="2012-11" db="EMBL/GenBank/DDBJ databases">
        <authorList>
            <person name="Kuo A."/>
            <person name="Curtis B.A."/>
            <person name="Tanifuji G."/>
            <person name="Burki F."/>
            <person name="Gruber A."/>
            <person name="Irimia M."/>
            <person name="Maruyama S."/>
            <person name="Arias M.C."/>
            <person name="Ball S.G."/>
            <person name="Gile G.H."/>
            <person name="Hirakawa Y."/>
            <person name="Hopkins J.F."/>
            <person name="Rensing S.A."/>
            <person name="Schmutz J."/>
            <person name="Symeonidi A."/>
            <person name="Elias M."/>
            <person name="Eveleigh R.J."/>
            <person name="Herman E.K."/>
            <person name="Klute M.J."/>
            <person name="Nakayama T."/>
            <person name="Obornik M."/>
            <person name="Reyes-Prieto A."/>
            <person name="Armbrust E.V."/>
            <person name="Aves S.J."/>
            <person name="Beiko R.G."/>
            <person name="Coutinho P."/>
            <person name="Dacks J.B."/>
            <person name="Durnford D.G."/>
            <person name="Fast N.M."/>
            <person name="Green B.R."/>
            <person name="Grisdale C."/>
            <person name="Hempe F."/>
            <person name="Henrissat B."/>
            <person name="Hoppner M.P."/>
            <person name="Ishida K.-I."/>
            <person name="Kim E."/>
            <person name="Koreny L."/>
            <person name="Kroth P.G."/>
            <person name="Liu Y."/>
            <person name="Malik S.-B."/>
            <person name="Maier U.G."/>
            <person name="McRose D."/>
            <person name="Mock T."/>
            <person name="Neilson J.A."/>
            <person name="Onodera N.T."/>
            <person name="Poole A.M."/>
            <person name="Pritham E.J."/>
            <person name="Richards T.A."/>
            <person name="Rocap G."/>
            <person name="Roy S.W."/>
            <person name="Sarai C."/>
            <person name="Schaack S."/>
            <person name="Shirato S."/>
            <person name="Slamovits C.H."/>
            <person name="Spencer D.F."/>
            <person name="Suzuki S."/>
            <person name="Worden A.Z."/>
            <person name="Zauner S."/>
            <person name="Barry K."/>
            <person name="Bell C."/>
            <person name="Bharti A.K."/>
            <person name="Crow J.A."/>
            <person name="Grimwood J."/>
            <person name="Kramer R."/>
            <person name="Lindquist E."/>
            <person name="Lucas S."/>
            <person name="Salamov A."/>
            <person name="McFadden G.I."/>
            <person name="Lane C.E."/>
            <person name="Keeling P.J."/>
            <person name="Gray M.W."/>
            <person name="Grigoriev I.V."/>
            <person name="Archibald J.M."/>
        </authorList>
    </citation>
    <scope>NUCLEOTIDE SEQUENCE</scope>
    <source>
        <strain evidence="5">CCMP2712</strain>
    </source>
</reference>
<reference evidence="4" key="3">
    <citation type="submission" date="2015-06" db="UniProtKB">
        <authorList>
            <consortium name="EnsemblProtists"/>
        </authorList>
    </citation>
    <scope>IDENTIFICATION</scope>
</reference>
<accession>L1J709</accession>
<protein>
    <submittedName>
        <fullName evidence="3 4">Uncharacterized protein</fullName>
    </submittedName>
</protein>
<feature type="region of interest" description="Disordered" evidence="2">
    <location>
        <begin position="346"/>
        <end position="369"/>
    </location>
</feature>
<feature type="compositionally biased region" description="Basic and acidic residues" evidence="2">
    <location>
        <begin position="15"/>
        <end position="30"/>
    </location>
</feature>
<dbReference type="PaxDb" id="55529-EKX43889"/>
<dbReference type="KEGG" id="gtt:GUITHDRAFT_110007"/>
<dbReference type="EMBL" id="JH993007">
    <property type="protein sequence ID" value="EKX43889.1"/>
    <property type="molecule type" value="Genomic_DNA"/>
</dbReference>
<dbReference type="EnsemblProtists" id="EKX43889">
    <property type="protein sequence ID" value="EKX43889"/>
    <property type="gene ID" value="GUITHDRAFT_110007"/>
</dbReference>
<feature type="region of interest" description="Disordered" evidence="2">
    <location>
        <begin position="1"/>
        <end position="38"/>
    </location>
</feature>
<keyword evidence="5" id="KW-1185">Reference proteome</keyword>
<feature type="coiled-coil region" evidence="1">
    <location>
        <begin position="183"/>
        <end position="287"/>
    </location>
</feature>
<dbReference type="Proteomes" id="UP000011087">
    <property type="component" value="Unassembled WGS sequence"/>
</dbReference>
<evidence type="ECO:0000256" key="2">
    <source>
        <dbReference type="SAM" id="MobiDB-lite"/>
    </source>
</evidence>
<evidence type="ECO:0000313" key="5">
    <source>
        <dbReference type="Proteomes" id="UP000011087"/>
    </source>
</evidence>
<dbReference type="RefSeq" id="XP_005830869.1">
    <property type="nucleotide sequence ID" value="XM_005830812.1"/>
</dbReference>
<proteinExistence type="predicted"/>
<sequence length="570" mass="64992">MVGRRTRALSASGRRRTEEKTRKEHHDNGKARLAHPQESWDSLSEIWEVSSDQTESVGNGTPDSALAWFAHLTYVLDGKVTELEFCLQTILSRVSVCRCLNATGANDSSSEREASSSGHNLSIIDEMEQQVADVTSDILSEYDEMALSASKLLDVAESMHKSQSKSKQDEKASMELTMIQYEKKNLLSEMEDLRCQTSKMKIQKQLLEKSIDKEKLRAMRAEEAFAIEKRKVATLSTQISSLKEHYASTEIECENMRDQLLTLEEKLRHIRKEAADNKAEMEAAHEKELTALMKKQDQELSASRASWAKKEDHMKAKLKSRRAALTPTAVKELEVEDLGIEVGADHRSRSKRTTESARLPALATHNSTRHQRLLQQAENVQRDLQDELAKAREANESQAFAQHRDSMQRARSQINQQSEELEKLRSEILQLRSELLSEKAKRDQALNEASRERFSLLEEIDKLQRRQERDLRADVEARDKAIAALKQRLQAAEAELEGAKAHEAQAVSKLERELELMRERMTAVGRGELLFQVGNARSMKELEVEMEELRRENLNLKILVGDLERDKAKV</sequence>
<keyword evidence="1" id="KW-0175">Coiled coil</keyword>
<feature type="compositionally biased region" description="Basic and acidic residues" evidence="2">
    <location>
        <begin position="346"/>
        <end position="355"/>
    </location>
</feature>
<feature type="compositionally biased region" description="Polar residues" evidence="2">
    <location>
        <begin position="409"/>
        <end position="418"/>
    </location>
</feature>
<dbReference type="HOGENOM" id="CLU_478571_0_0_1"/>
<organism evidence="3">
    <name type="scientific">Guillardia theta (strain CCMP2712)</name>
    <name type="common">Cryptophyte</name>
    <dbReference type="NCBI Taxonomy" id="905079"/>
    <lineage>
        <taxon>Eukaryota</taxon>
        <taxon>Cryptophyceae</taxon>
        <taxon>Pyrenomonadales</taxon>
        <taxon>Geminigeraceae</taxon>
        <taxon>Guillardia</taxon>
    </lineage>
</organism>
<feature type="region of interest" description="Disordered" evidence="2">
    <location>
        <begin position="390"/>
        <end position="418"/>
    </location>
</feature>
<evidence type="ECO:0000313" key="3">
    <source>
        <dbReference type="EMBL" id="EKX43889.1"/>
    </source>
</evidence>
<dbReference type="OMA" id="PANELMQ"/>
<evidence type="ECO:0000256" key="1">
    <source>
        <dbReference type="SAM" id="Coils"/>
    </source>
</evidence>
<reference evidence="3 5" key="1">
    <citation type="journal article" date="2012" name="Nature">
        <title>Algal genomes reveal evolutionary mosaicism and the fate of nucleomorphs.</title>
        <authorList>
            <consortium name="DOE Joint Genome Institute"/>
            <person name="Curtis B.A."/>
            <person name="Tanifuji G."/>
            <person name="Burki F."/>
            <person name="Gruber A."/>
            <person name="Irimia M."/>
            <person name="Maruyama S."/>
            <person name="Arias M.C."/>
            <person name="Ball S.G."/>
            <person name="Gile G.H."/>
            <person name="Hirakawa Y."/>
            <person name="Hopkins J.F."/>
            <person name="Kuo A."/>
            <person name="Rensing S.A."/>
            <person name="Schmutz J."/>
            <person name="Symeonidi A."/>
            <person name="Elias M."/>
            <person name="Eveleigh R.J."/>
            <person name="Herman E.K."/>
            <person name="Klute M.J."/>
            <person name="Nakayama T."/>
            <person name="Obornik M."/>
            <person name="Reyes-Prieto A."/>
            <person name="Armbrust E.V."/>
            <person name="Aves S.J."/>
            <person name="Beiko R.G."/>
            <person name="Coutinho P."/>
            <person name="Dacks J.B."/>
            <person name="Durnford D.G."/>
            <person name="Fast N.M."/>
            <person name="Green B.R."/>
            <person name="Grisdale C.J."/>
            <person name="Hempel F."/>
            <person name="Henrissat B."/>
            <person name="Hoppner M.P."/>
            <person name="Ishida K."/>
            <person name="Kim E."/>
            <person name="Koreny L."/>
            <person name="Kroth P.G."/>
            <person name="Liu Y."/>
            <person name="Malik S.B."/>
            <person name="Maier U.G."/>
            <person name="McRose D."/>
            <person name="Mock T."/>
            <person name="Neilson J.A."/>
            <person name="Onodera N.T."/>
            <person name="Poole A.M."/>
            <person name="Pritham E.J."/>
            <person name="Richards T.A."/>
            <person name="Rocap G."/>
            <person name="Roy S.W."/>
            <person name="Sarai C."/>
            <person name="Schaack S."/>
            <person name="Shirato S."/>
            <person name="Slamovits C.H."/>
            <person name="Spencer D.F."/>
            <person name="Suzuki S."/>
            <person name="Worden A.Z."/>
            <person name="Zauner S."/>
            <person name="Barry K."/>
            <person name="Bell C."/>
            <person name="Bharti A.K."/>
            <person name="Crow J.A."/>
            <person name="Grimwood J."/>
            <person name="Kramer R."/>
            <person name="Lindquist E."/>
            <person name="Lucas S."/>
            <person name="Salamov A."/>
            <person name="McFadden G.I."/>
            <person name="Lane C.E."/>
            <person name="Keeling P.J."/>
            <person name="Gray M.W."/>
            <person name="Grigoriev I.V."/>
            <person name="Archibald J.M."/>
        </authorList>
    </citation>
    <scope>NUCLEOTIDE SEQUENCE</scope>
    <source>
        <strain evidence="3 5">CCMP2712</strain>
    </source>
</reference>
<evidence type="ECO:0000313" key="4">
    <source>
        <dbReference type="EnsemblProtists" id="EKX43889"/>
    </source>
</evidence>